<evidence type="ECO:0000256" key="3">
    <source>
        <dbReference type="ARBA" id="ARBA00022448"/>
    </source>
</evidence>
<keyword evidence="6 12" id="KW-1133">Transmembrane helix</keyword>
<feature type="transmembrane region" description="Helical" evidence="12">
    <location>
        <begin position="561"/>
        <end position="582"/>
    </location>
</feature>
<organism evidence="13 14">
    <name type="scientific">Psylliodes chrysocephalus</name>
    <dbReference type="NCBI Taxonomy" id="3402493"/>
    <lineage>
        <taxon>Eukaryota</taxon>
        <taxon>Metazoa</taxon>
        <taxon>Ecdysozoa</taxon>
        <taxon>Arthropoda</taxon>
        <taxon>Hexapoda</taxon>
        <taxon>Insecta</taxon>
        <taxon>Pterygota</taxon>
        <taxon>Neoptera</taxon>
        <taxon>Endopterygota</taxon>
        <taxon>Coleoptera</taxon>
        <taxon>Polyphaga</taxon>
        <taxon>Cucujiformia</taxon>
        <taxon>Chrysomeloidea</taxon>
        <taxon>Chrysomelidae</taxon>
        <taxon>Galerucinae</taxon>
        <taxon>Alticini</taxon>
        <taxon>Psylliodes</taxon>
    </lineage>
</organism>
<evidence type="ECO:0000256" key="11">
    <source>
        <dbReference type="RuleBase" id="RU362091"/>
    </source>
</evidence>
<keyword evidence="5 12" id="KW-0812">Transmembrane</keyword>
<dbReference type="PANTHER" id="PTHR42985:SF21">
    <property type="entry name" value="SODIUM-DEPENDENT MULTIVITAMIN TRANSPORTER-LIKE PROTEIN"/>
    <property type="match status" value="1"/>
</dbReference>
<gene>
    <name evidence="13" type="ORF">PSYICH_LOCUS7796</name>
</gene>
<keyword evidence="10" id="KW-0739">Sodium transport</keyword>
<evidence type="ECO:0000256" key="10">
    <source>
        <dbReference type="ARBA" id="ARBA00023201"/>
    </source>
</evidence>
<evidence type="ECO:0000256" key="8">
    <source>
        <dbReference type="ARBA" id="ARBA00023065"/>
    </source>
</evidence>
<sequence>MENSYMTSTILSTLHEDASTAMPSRLVSTVTTSALNEATNTSAMPSIEAVGTFFSWYDYVLFCVMLSLSLGIGIYFGCFGKKQTAKDYLHAGGNMKVLPVVISLVASHCSGVTLLALPSEVYMHGANYWLCVFCLILVTMVTVYIFMPVFYKLQLTSTYEYLGIRFDKRTRKFSSILFTISVFLHIPIVTYIPALAFSSATGLNKNLVIPLICGICIFYTAIGGLKALVWSDTLLFSGTIGSLLAIMVIGVNKVGGLSNIFRIAREGERMVTFSFGLDLTERDSFWTIIIGFTIYWVAMMSINQGCTQKFLAVPTLKQSKLVVCLYCGLGMSLVKTLGVLTGLALYANYEKCDPLTSHKIAHSNEILPYYVLEVAGKIPGLSGLFIAGVFCASLSSLSANLNSLAGTIYEDFVKAKLSEKRQRNPAIFLKSFVVIIGIITTALVYIVEHLGGLLSLNIGLNGIAQGPLLGLFTLGVLFPRANSKGAFYGAIVSTICMITLVFGANYLKSIHALKAVVKPVSIEGCLNTTNLTISPFLTSTSSPTIPTEDISVYLKIFSISFYWYCLIGSTICIVVALIISYFSEENDPPVARELLSPIIYGIIDEDKYINRLDLEYSGIDEAISRLEGKNLDRTSSKWEEMRQERMRKMSMLSNVDI</sequence>
<dbReference type="InterPro" id="IPR051163">
    <property type="entry name" value="Sodium:Solute_Symporter_SSF"/>
</dbReference>
<keyword evidence="8" id="KW-0406">Ion transport</keyword>
<evidence type="ECO:0000256" key="5">
    <source>
        <dbReference type="ARBA" id="ARBA00022692"/>
    </source>
</evidence>
<keyword evidence="14" id="KW-1185">Reference proteome</keyword>
<dbReference type="InterPro" id="IPR001734">
    <property type="entry name" value="Na/solute_symporter"/>
</dbReference>
<feature type="transmembrane region" description="Helical" evidence="12">
    <location>
        <begin position="207"/>
        <end position="229"/>
    </location>
</feature>
<comment type="subcellular location">
    <subcellularLocation>
        <location evidence="1">Cell membrane</location>
        <topology evidence="1">Multi-pass membrane protein</topology>
    </subcellularLocation>
</comment>
<comment type="similarity">
    <text evidence="2 11">Belongs to the sodium:solute symporter (SSF) (TC 2.A.21) family.</text>
</comment>
<keyword evidence="3" id="KW-0813">Transport</keyword>
<proteinExistence type="inferred from homology"/>
<evidence type="ECO:0000313" key="14">
    <source>
        <dbReference type="Proteomes" id="UP001153636"/>
    </source>
</evidence>
<dbReference type="GO" id="GO:0006814">
    <property type="term" value="P:sodium ion transport"/>
    <property type="evidence" value="ECO:0007669"/>
    <property type="project" value="UniProtKB-KW"/>
</dbReference>
<feature type="transmembrane region" description="Helical" evidence="12">
    <location>
        <begin position="485"/>
        <end position="507"/>
    </location>
</feature>
<dbReference type="PANTHER" id="PTHR42985">
    <property type="entry name" value="SODIUM-COUPLED MONOCARBOXYLATE TRANSPORTER"/>
    <property type="match status" value="1"/>
</dbReference>
<evidence type="ECO:0000256" key="12">
    <source>
        <dbReference type="SAM" id="Phobius"/>
    </source>
</evidence>
<accession>A0A9P0GAE5</accession>
<feature type="transmembrane region" description="Helical" evidence="12">
    <location>
        <begin position="426"/>
        <end position="446"/>
    </location>
</feature>
<dbReference type="OrthoDB" id="6132759at2759"/>
<feature type="transmembrane region" description="Helical" evidence="12">
    <location>
        <begin position="127"/>
        <end position="151"/>
    </location>
</feature>
<dbReference type="EMBL" id="OV651814">
    <property type="protein sequence ID" value="CAH1105933.1"/>
    <property type="molecule type" value="Genomic_DNA"/>
</dbReference>
<dbReference type="AlphaFoldDB" id="A0A9P0GAE5"/>
<evidence type="ECO:0000256" key="1">
    <source>
        <dbReference type="ARBA" id="ARBA00004651"/>
    </source>
</evidence>
<evidence type="ECO:0000256" key="9">
    <source>
        <dbReference type="ARBA" id="ARBA00023136"/>
    </source>
</evidence>
<keyword evidence="9 12" id="KW-0472">Membrane</keyword>
<dbReference type="GO" id="GO:0005886">
    <property type="term" value="C:plasma membrane"/>
    <property type="evidence" value="ECO:0007669"/>
    <property type="project" value="UniProtKB-SubCell"/>
</dbReference>
<feature type="transmembrane region" description="Helical" evidence="12">
    <location>
        <begin position="384"/>
        <end position="405"/>
    </location>
</feature>
<reference evidence="13" key="1">
    <citation type="submission" date="2022-01" db="EMBL/GenBank/DDBJ databases">
        <authorList>
            <person name="King R."/>
        </authorList>
    </citation>
    <scope>NUCLEOTIDE SEQUENCE</scope>
</reference>
<dbReference type="GO" id="GO:0015293">
    <property type="term" value="F:symporter activity"/>
    <property type="evidence" value="ECO:0007669"/>
    <property type="project" value="TreeGrafter"/>
</dbReference>
<dbReference type="NCBIfam" id="TIGR00813">
    <property type="entry name" value="sss"/>
    <property type="match status" value="1"/>
</dbReference>
<protein>
    <recommendedName>
        <fullName evidence="15">Sodium-coupled monocarboxylate transporter 1</fullName>
    </recommendedName>
</protein>
<dbReference type="Pfam" id="PF00474">
    <property type="entry name" value="SSF"/>
    <property type="match status" value="1"/>
</dbReference>
<feature type="transmembrane region" description="Helical" evidence="12">
    <location>
        <begin position="97"/>
        <end position="115"/>
    </location>
</feature>
<evidence type="ECO:0000256" key="6">
    <source>
        <dbReference type="ARBA" id="ARBA00022989"/>
    </source>
</evidence>
<evidence type="ECO:0000256" key="4">
    <source>
        <dbReference type="ARBA" id="ARBA00022475"/>
    </source>
</evidence>
<evidence type="ECO:0008006" key="15">
    <source>
        <dbReference type="Google" id="ProtNLM"/>
    </source>
</evidence>
<feature type="transmembrane region" description="Helical" evidence="12">
    <location>
        <begin position="284"/>
        <end position="302"/>
    </location>
</feature>
<feature type="transmembrane region" description="Helical" evidence="12">
    <location>
        <begin position="56"/>
        <end position="76"/>
    </location>
</feature>
<feature type="transmembrane region" description="Helical" evidence="12">
    <location>
        <begin position="458"/>
        <end position="478"/>
    </location>
</feature>
<name>A0A9P0GAE5_9CUCU</name>
<evidence type="ECO:0000313" key="13">
    <source>
        <dbReference type="EMBL" id="CAH1105933.1"/>
    </source>
</evidence>
<dbReference type="InterPro" id="IPR038377">
    <property type="entry name" value="Na/Glc_symporter_sf"/>
</dbReference>
<dbReference type="CDD" id="cd11492">
    <property type="entry name" value="SLC5sbd_NIS-SMVT"/>
    <property type="match status" value="1"/>
</dbReference>
<evidence type="ECO:0000256" key="7">
    <source>
        <dbReference type="ARBA" id="ARBA00023053"/>
    </source>
</evidence>
<feature type="transmembrane region" description="Helical" evidence="12">
    <location>
        <begin position="172"/>
        <end position="195"/>
    </location>
</feature>
<keyword evidence="7" id="KW-0915">Sodium</keyword>
<dbReference type="PROSITE" id="PS50283">
    <property type="entry name" value="NA_SOLUT_SYMP_3"/>
    <property type="match status" value="1"/>
</dbReference>
<dbReference type="Proteomes" id="UP001153636">
    <property type="component" value="Chromosome 2"/>
</dbReference>
<feature type="transmembrane region" description="Helical" evidence="12">
    <location>
        <begin position="323"/>
        <end position="347"/>
    </location>
</feature>
<keyword evidence="4" id="KW-1003">Cell membrane</keyword>
<evidence type="ECO:0000256" key="2">
    <source>
        <dbReference type="ARBA" id="ARBA00006434"/>
    </source>
</evidence>
<dbReference type="Gene3D" id="1.20.1730.10">
    <property type="entry name" value="Sodium/glucose cotransporter"/>
    <property type="match status" value="1"/>
</dbReference>